<evidence type="ECO:0000259" key="3">
    <source>
        <dbReference type="Pfam" id="PF00884"/>
    </source>
</evidence>
<dbReference type="OrthoDB" id="9803751at2"/>
<dbReference type="Pfam" id="PF16347">
    <property type="entry name" value="SGSH_C"/>
    <property type="match status" value="1"/>
</dbReference>
<evidence type="ECO:0000313" key="5">
    <source>
        <dbReference type="EMBL" id="EMI56555.1"/>
    </source>
</evidence>
<feature type="region of interest" description="Disordered" evidence="1">
    <location>
        <begin position="449"/>
        <end position="470"/>
    </location>
</feature>
<feature type="domain" description="Sulfatase N-terminal" evidence="3">
    <location>
        <begin position="30"/>
        <end position="296"/>
    </location>
</feature>
<dbReference type="PANTHER" id="PTHR43751:SF1">
    <property type="entry name" value="SULFATASE ATSG-RELATED"/>
    <property type="match status" value="1"/>
</dbReference>
<proteinExistence type="predicted"/>
<evidence type="ECO:0000313" key="6">
    <source>
        <dbReference type="Proteomes" id="UP000011885"/>
    </source>
</evidence>
<organism evidence="5 6">
    <name type="scientific">Rhodopirellula sallentina SM41</name>
    <dbReference type="NCBI Taxonomy" id="1263870"/>
    <lineage>
        <taxon>Bacteria</taxon>
        <taxon>Pseudomonadati</taxon>
        <taxon>Planctomycetota</taxon>
        <taxon>Planctomycetia</taxon>
        <taxon>Pirellulales</taxon>
        <taxon>Pirellulaceae</taxon>
        <taxon>Rhodopirellula</taxon>
    </lineage>
</organism>
<dbReference type="InterPro" id="IPR017850">
    <property type="entry name" value="Alkaline_phosphatase_core_sf"/>
</dbReference>
<dbReference type="SUPFAM" id="SSF53649">
    <property type="entry name" value="Alkaline phosphatase-like"/>
    <property type="match status" value="1"/>
</dbReference>
<accession>M5U533</accession>
<feature type="signal peptide" evidence="2">
    <location>
        <begin position="1"/>
        <end position="19"/>
    </location>
</feature>
<dbReference type="PANTHER" id="PTHR43751">
    <property type="entry name" value="SULFATASE"/>
    <property type="match status" value="1"/>
</dbReference>
<dbReference type="Proteomes" id="UP000011885">
    <property type="component" value="Unassembled WGS sequence"/>
</dbReference>
<keyword evidence="6" id="KW-1185">Reference proteome</keyword>
<reference evidence="5 6" key="1">
    <citation type="journal article" date="2013" name="Mar. Genomics">
        <title>Expression of sulfatases in Rhodopirellula baltica and the diversity of sulfatases in the genus Rhodopirellula.</title>
        <authorList>
            <person name="Wegner C.E."/>
            <person name="Richter-Heitmann T."/>
            <person name="Klindworth A."/>
            <person name="Klockow C."/>
            <person name="Richter M."/>
            <person name="Achstetter T."/>
            <person name="Glockner F.O."/>
            <person name="Harder J."/>
        </authorList>
    </citation>
    <scope>NUCLEOTIDE SEQUENCE [LARGE SCALE GENOMIC DNA]</scope>
    <source>
        <strain evidence="5 6">SM41</strain>
    </source>
</reference>
<dbReference type="InterPro" id="IPR052701">
    <property type="entry name" value="GAG_Ulvan_Degrading_Sulfatases"/>
</dbReference>
<feature type="compositionally biased region" description="Basic residues" evidence="1">
    <location>
        <begin position="452"/>
        <end position="470"/>
    </location>
</feature>
<dbReference type="RefSeq" id="WP_008677075.1">
    <property type="nucleotide sequence ID" value="NZ_ANOH01000141.1"/>
</dbReference>
<dbReference type="CDD" id="cd16027">
    <property type="entry name" value="SGSH"/>
    <property type="match status" value="1"/>
</dbReference>
<evidence type="ECO:0000256" key="2">
    <source>
        <dbReference type="SAM" id="SignalP"/>
    </source>
</evidence>
<gene>
    <name evidence="5" type="ORF">RSSM_02028</name>
</gene>
<dbReference type="InterPro" id="IPR032506">
    <property type="entry name" value="SGSH_C"/>
</dbReference>
<dbReference type="AlphaFoldDB" id="M5U533"/>
<dbReference type="InterPro" id="IPR000917">
    <property type="entry name" value="Sulfatase_N"/>
</dbReference>
<dbReference type="Gene3D" id="3.40.720.10">
    <property type="entry name" value="Alkaline Phosphatase, subunit A"/>
    <property type="match status" value="1"/>
</dbReference>
<dbReference type="Pfam" id="PF00884">
    <property type="entry name" value="Sulfatase"/>
    <property type="match status" value="1"/>
</dbReference>
<sequence>MKSHALVLAAALLTSVAYAADDAPLRDSKPNIVFIIADDCTYSDIGCYGGQAKTPNIDKLATQGMRFTRCFQAAAMCSPTRHNIYTGQYPVKTGAYPNHTHVAKGTPSVVQYLGDLGYRVAHSGKSHVAPRSVFSWETIPQGKNPDFGKVDAFIEECDQNETPFCLLLCSNEPHTPWDKGDASAYPPGEVQLPEYHVDTPETREAMSRYLAEITYFDSQVGEAMDLLDKHGMTDNTLLVVVSEQGNSMPFAKWTCYDNGLQSAMIVRWPGKIEPGAVNPAMVEYVDLLPTFVQAAGGVVAPVLDGKSLLPVFAGKQEHKQFVFGEMTTRGINDGSDHFGIRSVRSERFKYIWNFSPDVEFQNMCTGSKLFQSWIAKAESGDKDAARLVHRYTHRPEIELYDVVEDPNEMHNLAENPEYAAVMAKLRAELEQWMEHCSDRGQATEMEALNHMGGRRKAKSAPQKRKPNGRG</sequence>
<protein>
    <submittedName>
        <fullName evidence="5">Sulfatase atsG</fullName>
    </submittedName>
</protein>
<dbReference type="PATRIC" id="fig|1263870.3.peg.2163"/>
<evidence type="ECO:0000256" key="1">
    <source>
        <dbReference type="SAM" id="MobiDB-lite"/>
    </source>
</evidence>
<feature type="chain" id="PRO_5004073048" evidence="2">
    <location>
        <begin position="20"/>
        <end position="470"/>
    </location>
</feature>
<evidence type="ECO:0000259" key="4">
    <source>
        <dbReference type="Pfam" id="PF16347"/>
    </source>
</evidence>
<feature type="domain" description="N-sulphoglucosamine sulphohydrolase C-terminal" evidence="4">
    <location>
        <begin position="385"/>
        <end position="432"/>
    </location>
</feature>
<comment type="caution">
    <text evidence="5">The sequence shown here is derived from an EMBL/GenBank/DDBJ whole genome shotgun (WGS) entry which is preliminary data.</text>
</comment>
<name>M5U533_9BACT</name>
<dbReference type="EMBL" id="ANOH01000141">
    <property type="protein sequence ID" value="EMI56555.1"/>
    <property type="molecule type" value="Genomic_DNA"/>
</dbReference>
<keyword evidence="2" id="KW-0732">Signal</keyword>